<dbReference type="InterPro" id="IPR023346">
    <property type="entry name" value="Lysozyme-like_dom_sf"/>
</dbReference>
<organism evidence="1 2">
    <name type="scientific">Pseudomonas violetae</name>
    <dbReference type="NCBI Taxonomy" id="2915813"/>
    <lineage>
        <taxon>Bacteria</taxon>
        <taxon>Pseudomonadati</taxon>
        <taxon>Pseudomonadota</taxon>
        <taxon>Gammaproteobacteria</taxon>
        <taxon>Pseudomonadales</taxon>
        <taxon>Pseudomonadaceae</taxon>
        <taxon>Pseudomonas</taxon>
    </lineage>
</organism>
<keyword evidence="2" id="KW-1185">Reference proteome</keyword>
<dbReference type="Gene3D" id="1.10.530.10">
    <property type="match status" value="1"/>
</dbReference>
<protein>
    <submittedName>
        <fullName evidence="1">Uncharacterized protein</fullName>
    </submittedName>
</protein>
<dbReference type="EMBL" id="JAKNRW010000054">
    <property type="protein sequence ID" value="MCK1794163.1"/>
    <property type="molecule type" value="Genomic_DNA"/>
</dbReference>
<evidence type="ECO:0000313" key="2">
    <source>
        <dbReference type="Proteomes" id="UP001299876"/>
    </source>
</evidence>
<accession>A0ABT0F829</accession>
<comment type="caution">
    <text evidence="1">The sequence shown here is derived from an EMBL/GenBank/DDBJ whole genome shotgun (WGS) entry which is preliminary data.</text>
</comment>
<reference evidence="1 2" key="1">
    <citation type="submission" date="2022-02" db="EMBL/GenBank/DDBJ databases">
        <title>Comparative genomics of the first Antarctic Pseudomonas spp. capable of biotransforming 2,4,6-Trinitrotoluene.</title>
        <authorList>
            <person name="Cabrera M.A."/>
            <person name="Marquez S.L."/>
            <person name="Perez-Donoso J.M."/>
        </authorList>
    </citation>
    <scope>NUCLEOTIDE SEQUENCE [LARGE SCALE GENOMIC DNA]</scope>
    <source>
        <strain evidence="1 2">TNT19</strain>
    </source>
</reference>
<dbReference type="RefSeq" id="WP_247294472.1">
    <property type="nucleotide sequence ID" value="NZ_JAKNRW010000054.1"/>
</dbReference>
<gene>
    <name evidence="1" type="ORF">L9059_29060</name>
</gene>
<dbReference type="SUPFAM" id="SSF53955">
    <property type="entry name" value="Lysozyme-like"/>
    <property type="match status" value="1"/>
</dbReference>
<dbReference type="Proteomes" id="UP001299876">
    <property type="component" value="Unassembled WGS sequence"/>
</dbReference>
<sequence length="81" mass="8899">MADPDLIVGDLKYGVESAFVWWDMNGMNGLIARSYAAKTENNISQHVADISIKVNGGTIGLAERVSLFNDLRNMIEAELNN</sequence>
<name>A0ABT0F829_9PSED</name>
<evidence type="ECO:0000313" key="1">
    <source>
        <dbReference type="EMBL" id="MCK1794163.1"/>
    </source>
</evidence>
<proteinExistence type="predicted"/>